<evidence type="ECO:0000313" key="10">
    <source>
        <dbReference type="Proteomes" id="UP000219993"/>
    </source>
</evidence>
<dbReference type="RefSeq" id="WP_097789075.1">
    <property type="nucleotide sequence ID" value="NZ_BAAADT010000033.1"/>
</dbReference>
<evidence type="ECO:0000256" key="2">
    <source>
        <dbReference type="ARBA" id="ARBA00022475"/>
    </source>
</evidence>
<dbReference type="AlphaFoldDB" id="A0A291P6X1"/>
<keyword evidence="3 7" id="KW-0812">Transmembrane</keyword>
<evidence type="ECO:0000256" key="5">
    <source>
        <dbReference type="ARBA" id="ARBA00023136"/>
    </source>
</evidence>
<gene>
    <name evidence="9" type="ORF">BEI_1669</name>
</gene>
<dbReference type="EMBL" id="CP021435">
    <property type="protein sequence ID" value="ATJ82656.1"/>
    <property type="molecule type" value="Genomic_DNA"/>
</dbReference>
<dbReference type="Pfam" id="PF02706">
    <property type="entry name" value="Wzz"/>
    <property type="match status" value="1"/>
</dbReference>
<feature type="coiled-coil region" evidence="6">
    <location>
        <begin position="149"/>
        <end position="212"/>
    </location>
</feature>
<feature type="transmembrane region" description="Helical" evidence="7">
    <location>
        <begin position="32"/>
        <end position="52"/>
    </location>
</feature>
<feature type="transmembrane region" description="Helical" evidence="7">
    <location>
        <begin position="231"/>
        <end position="254"/>
    </location>
</feature>
<evidence type="ECO:0000256" key="4">
    <source>
        <dbReference type="ARBA" id="ARBA00022989"/>
    </source>
</evidence>
<dbReference type="OrthoDB" id="5781423at2"/>
<protein>
    <recommendedName>
        <fullName evidence="8">Polysaccharide chain length determinant N-terminal domain-containing protein</fullName>
    </recommendedName>
</protein>
<reference evidence="9 10" key="1">
    <citation type="journal article" date="2017" name="Sci. Rep.">
        <title>Revealing the Saline Adaptation Strategies of the Halophilic Bacterium Halomonas beimenensis through High-throughput Omics and Transposon Mutagenesis Approaches.</title>
        <authorList>
            <person name="Chen Y.H."/>
            <person name="Lin S.S."/>
            <person name="Shyu Y.T."/>
        </authorList>
    </citation>
    <scope>NUCLEOTIDE SEQUENCE [LARGE SCALE GENOMIC DNA]</scope>
    <source>
        <strain evidence="9 10">NTU-111</strain>
    </source>
</reference>
<evidence type="ECO:0000256" key="7">
    <source>
        <dbReference type="SAM" id="Phobius"/>
    </source>
</evidence>
<dbReference type="KEGG" id="hbe:BEI_1669"/>
<proteinExistence type="predicted"/>
<organism evidence="9 10">
    <name type="scientific">Halomonas beimenensis</name>
    <dbReference type="NCBI Taxonomy" id="475662"/>
    <lineage>
        <taxon>Bacteria</taxon>
        <taxon>Pseudomonadati</taxon>
        <taxon>Pseudomonadota</taxon>
        <taxon>Gammaproteobacteria</taxon>
        <taxon>Oceanospirillales</taxon>
        <taxon>Halomonadaceae</taxon>
        <taxon>Halomonas</taxon>
    </lineage>
</organism>
<feature type="domain" description="Polysaccharide chain length determinant N-terminal" evidence="8">
    <location>
        <begin position="17"/>
        <end position="76"/>
    </location>
</feature>
<keyword evidence="4 7" id="KW-1133">Transmembrane helix</keyword>
<evidence type="ECO:0000313" key="9">
    <source>
        <dbReference type="EMBL" id="ATJ82656.1"/>
    </source>
</evidence>
<accession>A0A291P6X1</accession>
<keyword evidence="10" id="KW-1185">Reference proteome</keyword>
<sequence>MEKQPPIVEPRPYPRDDEISLVDLTKILIVRWQLMATVFIVVVLAALAYALWLPRSYEYVSLYQVAEQPANGDDLYSTALETPQSVLAKIDNLYLGPATRELLASADLNGLPFQVSLSHPEGTLLVRLSTVTPPENTSLVESLHGELLRRIESDQNDRIEQRRSVLEQQLDSIEVALGTVQQSDSGSASELVASYTTRAADLQSQLSQLREARIEQVAVQSLATTGTSRSLIMALALVLGGMLAVISAFFMHFVGQVRQSLDDDIQSDG</sequence>
<dbReference type="InterPro" id="IPR003856">
    <property type="entry name" value="LPS_length_determ_N"/>
</dbReference>
<dbReference type="GO" id="GO:0005886">
    <property type="term" value="C:plasma membrane"/>
    <property type="evidence" value="ECO:0007669"/>
    <property type="project" value="UniProtKB-SubCell"/>
</dbReference>
<evidence type="ECO:0000256" key="1">
    <source>
        <dbReference type="ARBA" id="ARBA00004651"/>
    </source>
</evidence>
<name>A0A291P6X1_9GAMM</name>
<evidence type="ECO:0000256" key="6">
    <source>
        <dbReference type="SAM" id="Coils"/>
    </source>
</evidence>
<dbReference type="Proteomes" id="UP000219993">
    <property type="component" value="Chromosome"/>
</dbReference>
<keyword evidence="2" id="KW-1003">Cell membrane</keyword>
<keyword evidence="6" id="KW-0175">Coiled coil</keyword>
<evidence type="ECO:0000259" key="8">
    <source>
        <dbReference type="Pfam" id="PF02706"/>
    </source>
</evidence>
<evidence type="ECO:0000256" key="3">
    <source>
        <dbReference type="ARBA" id="ARBA00022692"/>
    </source>
</evidence>
<keyword evidence="5 7" id="KW-0472">Membrane</keyword>
<comment type="subcellular location">
    <subcellularLocation>
        <location evidence="1">Cell membrane</location>
        <topology evidence="1">Multi-pass membrane protein</topology>
    </subcellularLocation>
</comment>